<feature type="region of interest" description="Disordered" evidence="1">
    <location>
        <begin position="36"/>
        <end position="63"/>
    </location>
</feature>
<dbReference type="EMBL" id="JBFXLU010000005">
    <property type="protein sequence ID" value="KAL2857169.1"/>
    <property type="molecule type" value="Genomic_DNA"/>
</dbReference>
<sequence length="87" mass="9869">MSGNPTEQVKETLTAVASTSGEWAQKNVMNPVRSYMAPEKSSETENTENKISPEESEQIDRMEKDKVVEFLQEKNKSYAWPGSKRKS</sequence>
<feature type="compositionally biased region" description="Basic and acidic residues" evidence="1">
    <location>
        <begin position="40"/>
        <end position="63"/>
    </location>
</feature>
<accession>A0ABR4KY08</accession>
<organism evidence="2 3">
    <name type="scientific">Aspergillus pseudoustus</name>
    <dbReference type="NCBI Taxonomy" id="1810923"/>
    <lineage>
        <taxon>Eukaryota</taxon>
        <taxon>Fungi</taxon>
        <taxon>Dikarya</taxon>
        <taxon>Ascomycota</taxon>
        <taxon>Pezizomycotina</taxon>
        <taxon>Eurotiomycetes</taxon>
        <taxon>Eurotiomycetidae</taxon>
        <taxon>Eurotiales</taxon>
        <taxon>Aspergillaceae</taxon>
        <taxon>Aspergillus</taxon>
        <taxon>Aspergillus subgen. Nidulantes</taxon>
    </lineage>
</organism>
<name>A0ABR4KY08_9EURO</name>
<evidence type="ECO:0000313" key="3">
    <source>
        <dbReference type="Proteomes" id="UP001610446"/>
    </source>
</evidence>
<protein>
    <submittedName>
        <fullName evidence="2">Uncharacterized protein</fullName>
    </submittedName>
</protein>
<comment type="caution">
    <text evidence="2">The sequence shown here is derived from an EMBL/GenBank/DDBJ whole genome shotgun (WGS) entry which is preliminary data.</text>
</comment>
<evidence type="ECO:0000256" key="1">
    <source>
        <dbReference type="SAM" id="MobiDB-lite"/>
    </source>
</evidence>
<proteinExistence type="predicted"/>
<evidence type="ECO:0000313" key="2">
    <source>
        <dbReference type="EMBL" id="KAL2857169.1"/>
    </source>
</evidence>
<gene>
    <name evidence="2" type="ORF">BJY01DRAFT_242558</name>
</gene>
<keyword evidence="3" id="KW-1185">Reference proteome</keyword>
<dbReference type="Proteomes" id="UP001610446">
    <property type="component" value="Unassembled WGS sequence"/>
</dbReference>
<reference evidence="2 3" key="1">
    <citation type="submission" date="2024-07" db="EMBL/GenBank/DDBJ databases">
        <title>Section-level genome sequencing and comparative genomics of Aspergillus sections Usti and Cavernicolus.</title>
        <authorList>
            <consortium name="Lawrence Berkeley National Laboratory"/>
            <person name="Nybo J.L."/>
            <person name="Vesth T.C."/>
            <person name="Theobald S."/>
            <person name="Frisvad J.C."/>
            <person name="Larsen T.O."/>
            <person name="Kjaerboelling I."/>
            <person name="Rothschild-Mancinelli K."/>
            <person name="Lyhne E.K."/>
            <person name="Kogle M.E."/>
            <person name="Barry K."/>
            <person name="Clum A."/>
            <person name="Na H."/>
            <person name="Ledsgaard L."/>
            <person name="Lin J."/>
            <person name="Lipzen A."/>
            <person name="Kuo A."/>
            <person name="Riley R."/>
            <person name="Mondo S."/>
            <person name="Labutti K."/>
            <person name="Haridas S."/>
            <person name="Pangalinan J."/>
            <person name="Salamov A.A."/>
            <person name="Simmons B.A."/>
            <person name="Magnuson J.K."/>
            <person name="Chen J."/>
            <person name="Drula E."/>
            <person name="Henrissat B."/>
            <person name="Wiebenga A."/>
            <person name="Lubbers R.J."/>
            <person name="Gomes A.C."/>
            <person name="Makela M.R."/>
            <person name="Stajich J."/>
            <person name="Grigoriev I.V."/>
            <person name="Mortensen U.H."/>
            <person name="De Vries R.P."/>
            <person name="Baker S.E."/>
            <person name="Andersen M.R."/>
        </authorList>
    </citation>
    <scope>NUCLEOTIDE SEQUENCE [LARGE SCALE GENOMIC DNA]</scope>
    <source>
        <strain evidence="2 3">CBS 123904</strain>
    </source>
</reference>